<name>A0A9C6X5Y9_FRAOC</name>
<dbReference type="AlphaFoldDB" id="A0A9C6X5Y9"/>
<feature type="compositionally biased region" description="Polar residues" evidence="1">
    <location>
        <begin position="87"/>
        <end position="105"/>
    </location>
</feature>
<dbReference type="KEGG" id="foc:113213502"/>
<feature type="compositionally biased region" description="Basic and acidic residues" evidence="1">
    <location>
        <begin position="1"/>
        <end position="52"/>
    </location>
</feature>
<proteinExistence type="predicted"/>
<dbReference type="RefSeq" id="XP_052129728.1">
    <property type="nucleotide sequence ID" value="XM_052273768.1"/>
</dbReference>
<evidence type="ECO:0000256" key="1">
    <source>
        <dbReference type="SAM" id="MobiDB-lite"/>
    </source>
</evidence>
<reference evidence="3" key="1">
    <citation type="submission" date="2025-08" db="UniProtKB">
        <authorList>
            <consortium name="RefSeq"/>
        </authorList>
    </citation>
    <scope>IDENTIFICATION</scope>
    <source>
        <tissue evidence="3">Whole organism</tissue>
    </source>
</reference>
<evidence type="ECO:0000313" key="2">
    <source>
        <dbReference type="Proteomes" id="UP000504606"/>
    </source>
</evidence>
<dbReference type="GeneID" id="113213502"/>
<evidence type="ECO:0000313" key="3">
    <source>
        <dbReference type="RefSeq" id="XP_052129728.1"/>
    </source>
</evidence>
<feature type="region of interest" description="Disordered" evidence="1">
    <location>
        <begin position="1"/>
        <end position="105"/>
    </location>
</feature>
<sequence>MQVEKKQSRLLEEEEQSRSHEVDDQMKQEVKLQRRTQEVEEQKKQERNKIEESTGNVYHSKIQLELQKRLPAPSNPPSRDILRQCPSAYSRSSAQPEHSSYQGINSEASMSSFKESRPCLQSKNNLKHTSKVVNYSEALPFVQEGTVIRAEWQQMNQHEADFPRNKHLPEELKLLLALREHFLTAKISFEELALWKEQKDLGQGAELSDLGRLLICNQEAVLQGLAKDACIQVLTEALSTHCVLLTGKCQGPSEREFIFIAVRYISHQEPVECLLALVDSSASGQELYSCFKNLCSEASVHWKESLLGISMDGTPACTEFYKLFHSEDPNVAEVWNSSHRLDDKIAQKCYNSEWGKKFFGVIDLVKEFFMKDRWFKVLVRQCSIVKENKLVTYEQIVNFLYFNREEVCKALTKIQSIEPKVFYLVNSLQNDLADHVFITQLVVFHKILCVMKETSKVLKFPSDIDIMVVTNCVSRLRDISFLHELMADANMVRDIEGPTLGLIYKMIEAARTVLHDCLQQCATSLRDYLLLRGDSNIDNKLGNFLLLPQSRIQMSRELYVSPISFSAPYELLKEVSGLSSTHPCTFTAASRLLTMPLFPSLKKWTVAKLQENLYKAVPYPTSYLAAIFILQSTAEEVHQIINVKRILGKIQKLQLNSESGP</sequence>
<keyword evidence="2" id="KW-1185">Reference proteome</keyword>
<gene>
    <name evidence="3" type="primary">LOC113213502</name>
</gene>
<dbReference type="Proteomes" id="UP000504606">
    <property type="component" value="Unplaced"/>
</dbReference>
<accession>A0A9C6X5Y9</accession>
<protein>
    <submittedName>
        <fullName evidence="3">Uncharacterized protein LOC113213502</fullName>
    </submittedName>
</protein>
<organism evidence="2 3">
    <name type="scientific">Frankliniella occidentalis</name>
    <name type="common">Western flower thrips</name>
    <name type="synonym">Euthrips occidentalis</name>
    <dbReference type="NCBI Taxonomy" id="133901"/>
    <lineage>
        <taxon>Eukaryota</taxon>
        <taxon>Metazoa</taxon>
        <taxon>Ecdysozoa</taxon>
        <taxon>Arthropoda</taxon>
        <taxon>Hexapoda</taxon>
        <taxon>Insecta</taxon>
        <taxon>Pterygota</taxon>
        <taxon>Neoptera</taxon>
        <taxon>Paraneoptera</taxon>
        <taxon>Thysanoptera</taxon>
        <taxon>Terebrantia</taxon>
        <taxon>Thripoidea</taxon>
        <taxon>Thripidae</taxon>
        <taxon>Frankliniella</taxon>
    </lineage>
</organism>